<comment type="caution">
    <text evidence="1">The sequence shown here is derived from an EMBL/GenBank/DDBJ whole genome shotgun (WGS) entry which is preliminary data.</text>
</comment>
<proteinExistence type="predicted"/>
<accession>A0ACB7GEB7</accession>
<evidence type="ECO:0000313" key="2">
    <source>
        <dbReference type="Proteomes" id="UP000091857"/>
    </source>
</evidence>
<protein>
    <submittedName>
        <fullName evidence="1">Uncharacterized protein</fullName>
    </submittedName>
</protein>
<name>A0ACB7GEB7_MANES</name>
<sequence>MHIFVFQVWYAIGHPPSSKIHFPSLASGFYLFIYFINCLVKWTCLLSITKLRHYRARAQSSSPDLEVLERHRKALPKFWPDKNSLAKSILYARLHCNTDNTQRSNIAGRKRC</sequence>
<dbReference type="EMBL" id="CM004400">
    <property type="protein sequence ID" value="KAG8638668.1"/>
    <property type="molecule type" value="Genomic_DNA"/>
</dbReference>
<gene>
    <name evidence="1" type="ORF">MANES_14G051250v8</name>
</gene>
<reference evidence="2" key="1">
    <citation type="journal article" date="2016" name="Nat. Biotechnol.">
        <title>Sequencing wild and cultivated cassava and related species reveals extensive interspecific hybridization and genetic diversity.</title>
        <authorList>
            <person name="Bredeson J.V."/>
            <person name="Lyons J.B."/>
            <person name="Prochnik S.E."/>
            <person name="Wu G.A."/>
            <person name="Ha C.M."/>
            <person name="Edsinger-Gonzales E."/>
            <person name="Grimwood J."/>
            <person name="Schmutz J."/>
            <person name="Rabbi I.Y."/>
            <person name="Egesi C."/>
            <person name="Nauluvula P."/>
            <person name="Lebot V."/>
            <person name="Ndunguru J."/>
            <person name="Mkamilo G."/>
            <person name="Bart R.S."/>
            <person name="Setter T.L."/>
            <person name="Gleadow R.M."/>
            <person name="Kulakow P."/>
            <person name="Ferguson M.E."/>
            <person name="Rounsley S."/>
            <person name="Rokhsar D.S."/>
        </authorList>
    </citation>
    <scope>NUCLEOTIDE SEQUENCE [LARGE SCALE GENOMIC DNA]</scope>
    <source>
        <strain evidence="2">cv. AM560-2</strain>
    </source>
</reference>
<keyword evidence="2" id="KW-1185">Reference proteome</keyword>
<organism evidence="1 2">
    <name type="scientific">Manihot esculenta</name>
    <name type="common">Cassava</name>
    <name type="synonym">Jatropha manihot</name>
    <dbReference type="NCBI Taxonomy" id="3983"/>
    <lineage>
        <taxon>Eukaryota</taxon>
        <taxon>Viridiplantae</taxon>
        <taxon>Streptophyta</taxon>
        <taxon>Embryophyta</taxon>
        <taxon>Tracheophyta</taxon>
        <taxon>Spermatophyta</taxon>
        <taxon>Magnoliopsida</taxon>
        <taxon>eudicotyledons</taxon>
        <taxon>Gunneridae</taxon>
        <taxon>Pentapetalae</taxon>
        <taxon>rosids</taxon>
        <taxon>fabids</taxon>
        <taxon>Malpighiales</taxon>
        <taxon>Euphorbiaceae</taxon>
        <taxon>Crotonoideae</taxon>
        <taxon>Manihoteae</taxon>
        <taxon>Manihot</taxon>
    </lineage>
</organism>
<evidence type="ECO:0000313" key="1">
    <source>
        <dbReference type="EMBL" id="KAG8638668.1"/>
    </source>
</evidence>
<dbReference type="Proteomes" id="UP000091857">
    <property type="component" value="Chromosome 14"/>
</dbReference>